<sequence length="225" mass="25168">MSKKLISVDAAAADATEEGILVPRRRPAQARSRERFNRILSAARSVLVDVGFESFTFDEVARRAEVPIGTLYQFFANKYVLICELDRVDTAETVAELKQFSQRVPALQWPDILDEFIEHLSRMWREDPSRRAVWHAVQSTPTTRATAAATEKQMLDIISEVVAPLSPNTTPQERQRLAGLLVHTVSSLLNYATLDLGGDDTASFDSIVEEIKRMLVAYLFAVATS</sequence>
<keyword evidence="1 2" id="KW-0238">DNA-binding</keyword>
<dbReference type="Gene3D" id="1.10.357.10">
    <property type="entry name" value="Tetracycline Repressor, domain 2"/>
    <property type="match status" value="1"/>
</dbReference>
<dbReference type="EMBL" id="PTJO01000003">
    <property type="protein sequence ID" value="RNE49685.1"/>
    <property type="molecule type" value="Genomic_DNA"/>
</dbReference>
<dbReference type="Proteomes" id="UP000266975">
    <property type="component" value="Unassembled WGS sequence"/>
</dbReference>
<feature type="DNA-binding region" description="H-T-H motif" evidence="2">
    <location>
        <begin position="56"/>
        <end position="75"/>
    </location>
</feature>
<evidence type="ECO:0000313" key="4">
    <source>
        <dbReference type="EMBL" id="RNE49685.1"/>
    </source>
</evidence>
<dbReference type="InterPro" id="IPR050109">
    <property type="entry name" value="HTH-type_TetR-like_transc_reg"/>
</dbReference>
<gene>
    <name evidence="4" type="ORF">C5L39_04960</name>
</gene>
<evidence type="ECO:0000256" key="2">
    <source>
        <dbReference type="PROSITE-ProRule" id="PRU00335"/>
    </source>
</evidence>
<dbReference type="Pfam" id="PF17928">
    <property type="entry name" value="TetR_C_22"/>
    <property type="match status" value="1"/>
</dbReference>
<evidence type="ECO:0000256" key="1">
    <source>
        <dbReference type="ARBA" id="ARBA00023125"/>
    </source>
</evidence>
<dbReference type="PRINTS" id="PR00455">
    <property type="entry name" value="HTHTETR"/>
</dbReference>
<proteinExistence type="predicted"/>
<dbReference type="PROSITE" id="PS50977">
    <property type="entry name" value="HTH_TETR_2"/>
    <property type="match status" value="1"/>
</dbReference>
<dbReference type="InterPro" id="IPR001647">
    <property type="entry name" value="HTH_TetR"/>
</dbReference>
<dbReference type="PANTHER" id="PTHR30055:SF226">
    <property type="entry name" value="HTH-TYPE TRANSCRIPTIONAL REGULATOR PKSA"/>
    <property type="match status" value="1"/>
</dbReference>
<dbReference type="GO" id="GO:0003700">
    <property type="term" value="F:DNA-binding transcription factor activity"/>
    <property type="evidence" value="ECO:0007669"/>
    <property type="project" value="TreeGrafter"/>
</dbReference>
<reference evidence="4 5" key="1">
    <citation type="submission" date="2018-02" db="EMBL/GenBank/DDBJ databases">
        <title>Corynebacterium alimpuense sp. nov., a marine obligate actinomycete isolated from sediments of Valparaiso bay, Chile.</title>
        <authorList>
            <person name="Claverias F."/>
            <person name="Gonzales-Siles L."/>
            <person name="Salva-Serra F."/>
            <person name="Inganaes E."/>
            <person name="Molin K."/>
            <person name="Cumsille A."/>
            <person name="Undabarrena A."/>
            <person name="Couve E."/>
            <person name="Moore E.R.B."/>
            <person name="Gomila M."/>
            <person name="Camara B."/>
        </authorList>
    </citation>
    <scope>NUCLEOTIDE SEQUENCE [LARGE SCALE GENOMIC DNA]</scope>
    <source>
        <strain evidence="4 5">CCUG 69366</strain>
    </source>
</reference>
<accession>A0A3M8KA67</accession>
<name>A0A3M8KA67_9CORY</name>
<comment type="caution">
    <text evidence="4">The sequence shown here is derived from an EMBL/GenBank/DDBJ whole genome shotgun (WGS) entry which is preliminary data.</text>
</comment>
<dbReference type="SUPFAM" id="SSF46689">
    <property type="entry name" value="Homeodomain-like"/>
    <property type="match status" value="1"/>
</dbReference>
<dbReference type="PANTHER" id="PTHR30055">
    <property type="entry name" value="HTH-TYPE TRANSCRIPTIONAL REGULATOR RUTR"/>
    <property type="match status" value="1"/>
</dbReference>
<evidence type="ECO:0000313" key="5">
    <source>
        <dbReference type="Proteomes" id="UP000266975"/>
    </source>
</evidence>
<dbReference type="InterPro" id="IPR041674">
    <property type="entry name" value="TetR_C_22"/>
</dbReference>
<organism evidence="4 5">
    <name type="scientific">Corynebacterium alimapuense</name>
    <dbReference type="NCBI Taxonomy" id="1576874"/>
    <lineage>
        <taxon>Bacteria</taxon>
        <taxon>Bacillati</taxon>
        <taxon>Actinomycetota</taxon>
        <taxon>Actinomycetes</taxon>
        <taxon>Mycobacteriales</taxon>
        <taxon>Corynebacteriaceae</taxon>
        <taxon>Corynebacterium</taxon>
    </lineage>
</organism>
<dbReference type="RefSeq" id="WP_123047732.1">
    <property type="nucleotide sequence ID" value="NZ_PTJO01000003.1"/>
</dbReference>
<feature type="domain" description="HTH tetR-type" evidence="3">
    <location>
        <begin position="33"/>
        <end position="93"/>
    </location>
</feature>
<protein>
    <submittedName>
        <fullName evidence="4">TetR family transcriptional regulator</fullName>
    </submittedName>
</protein>
<evidence type="ECO:0000259" key="3">
    <source>
        <dbReference type="PROSITE" id="PS50977"/>
    </source>
</evidence>
<dbReference type="GO" id="GO:0000976">
    <property type="term" value="F:transcription cis-regulatory region binding"/>
    <property type="evidence" value="ECO:0007669"/>
    <property type="project" value="TreeGrafter"/>
</dbReference>
<dbReference type="Pfam" id="PF00440">
    <property type="entry name" value="TetR_N"/>
    <property type="match status" value="1"/>
</dbReference>
<dbReference type="AlphaFoldDB" id="A0A3M8KA67"/>
<dbReference type="InterPro" id="IPR009057">
    <property type="entry name" value="Homeodomain-like_sf"/>
</dbReference>
<dbReference type="OrthoDB" id="5242390at2"/>
<keyword evidence="5" id="KW-1185">Reference proteome</keyword>